<sequence length="39" mass="4824">MDRLSLSNYENLRKTLSTLPHQQWYAFCRTYGYYNGYNR</sequence>
<proteinExistence type="predicted"/>
<dbReference type="Proteomes" id="UP000002675">
    <property type="component" value="Chromosome II"/>
</dbReference>
<organism evidence="1 2">
    <name type="scientific">Vibrio vulnificus (strain YJ016)</name>
    <dbReference type="NCBI Taxonomy" id="196600"/>
    <lineage>
        <taxon>Bacteria</taxon>
        <taxon>Pseudomonadati</taxon>
        <taxon>Pseudomonadota</taxon>
        <taxon>Gammaproteobacteria</taxon>
        <taxon>Vibrionales</taxon>
        <taxon>Vibrionaceae</taxon>
        <taxon>Vibrio</taxon>
    </lineage>
</organism>
<protein>
    <submittedName>
        <fullName evidence="1">Uncharacterized protein</fullName>
    </submittedName>
</protein>
<dbReference type="KEGG" id="vvy:VVA0875"/>
<dbReference type="HOGENOM" id="CLU_3319233_0_0_6"/>
<dbReference type="AlphaFoldDB" id="Q7ME09"/>
<reference evidence="1 2" key="1">
    <citation type="journal article" date="2003" name="Genome Res.">
        <title>Comparative genome analysis of Vibrio vulnificus, a marine pathogen.</title>
        <authorList>
            <person name="Chen C.Y."/>
            <person name="Wu K.M."/>
            <person name="Chang Y.C."/>
            <person name="Chang C.H."/>
            <person name="Tsai H.C."/>
            <person name="Liao T.L."/>
            <person name="Liu Y.M."/>
            <person name="Chen H.J."/>
            <person name="Shen A.B."/>
            <person name="Li J.C."/>
            <person name="Su T.L."/>
            <person name="Shao C.P."/>
            <person name="Lee C.T."/>
            <person name="Hor L.I."/>
            <person name="Tsai S.F."/>
        </authorList>
    </citation>
    <scope>NUCLEOTIDE SEQUENCE [LARGE SCALE GENOMIC DNA]</scope>
    <source>
        <strain evidence="1 2">YJ016</strain>
    </source>
</reference>
<evidence type="ECO:0000313" key="2">
    <source>
        <dbReference type="Proteomes" id="UP000002675"/>
    </source>
</evidence>
<dbReference type="EMBL" id="BA000038">
    <property type="protein sequence ID" value="BAC96901.1"/>
    <property type="molecule type" value="Genomic_DNA"/>
</dbReference>
<name>Q7ME09_VIBVY</name>
<evidence type="ECO:0000313" key="1">
    <source>
        <dbReference type="EMBL" id="BAC96901.1"/>
    </source>
</evidence>
<accession>Q7ME09</accession>
<gene>
    <name evidence="1" type="ordered locus">VVA0875</name>
</gene>